<dbReference type="Proteomes" id="UP000095210">
    <property type="component" value="Chromosome"/>
</dbReference>
<proteinExistence type="predicted"/>
<feature type="compositionally biased region" description="Pro residues" evidence="1">
    <location>
        <begin position="7"/>
        <end position="18"/>
    </location>
</feature>
<feature type="region of interest" description="Disordered" evidence="1">
    <location>
        <begin position="1"/>
        <end position="73"/>
    </location>
</feature>
<evidence type="ECO:0000256" key="1">
    <source>
        <dbReference type="SAM" id="MobiDB-lite"/>
    </source>
</evidence>
<protein>
    <submittedName>
        <fullName evidence="2">Uncharacterized protein</fullName>
    </submittedName>
</protein>
<feature type="region of interest" description="Disordered" evidence="1">
    <location>
        <begin position="183"/>
        <end position="251"/>
    </location>
</feature>
<organism evidence="2 3">
    <name type="scientific">Actinoalloteichus hymeniacidonis</name>
    <dbReference type="NCBI Taxonomy" id="340345"/>
    <lineage>
        <taxon>Bacteria</taxon>
        <taxon>Bacillati</taxon>
        <taxon>Actinomycetota</taxon>
        <taxon>Actinomycetes</taxon>
        <taxon>Pseudonocardiales</taxon>
        <taxon>Pseudonocardiaceae</taxon>
        <taxon>Actinoalloteichus</taxon>
    </lineage>
</organism>
<keyword evidence="3" id="KW-1185">Reference proteome</keyword>
<evidence type="ECO:0000313" key="2">
    <source>
        <dbReference type="EMBL" id="AOS65757.1"/>
    </source>
</evidence>
<sequence>MTQPGPSTGPYPHQPQGPPAGRSAPSYPQQGPYGGLGSPGRMQPGMPPQPGHYGPTGQRPPEPGSRIPPAPPTAGMRALGAGAVGLASALLLAVESATGLLIDPLALSIILVVLITPIAAAIFIRSLRRTGQAIIVLFGVLILAVYCIRFINDARFELLQLGGSLGAIALIVLPLVPPLSRAANSKPKANRQPPPGAPPGGMGFAQGHSGPPAVDPGGYPGQIGPPGNPSGYPSGPMPGNQQWRGNGPGPY</sequence>
<reference evidence="3" key="1">
    <citation type="submission" date="2016-03" db="EMBL/GenBank/DDBJ databases">
        <title>Complete genome sequence of the type strain Actinoalloteichus hymeniacidonis DSM 45092.</title>
        <authorList>
            <person name="Schaffert L."/>
            <person name="Albersmeier A."/>
            <person name="Winkler A."/>
            <person name="Kalinowski J."/>
            <person name="Zotchev S."/>
            <person name="Ruckert C."/>
        </authorList>
    </citation>
    <scope>NUCLEOTIDE SEQUENCE [LARGE SCALE GENOMIC DNA]</scope>
    <source>
        <strain evidence="3">HPA177(T) (DSM 45092(T))</strain>
    </source>
</reference>
<dbReference type="EMBL" id="CP014859">
    <property type="protein sequence ID" value="AOS65757.1"/>
    <property type="molecule type" value="Genomic_DNA"/>
</dbReference>
<dbReference type="AlphaFoldDB" id="A0AAC9HU60"/>
<evidence type="ECO:0000313" key="3">
    <source>
        <dbReference type="Proteomes" id="UP000095210"/>
    </source>
</evidence>
<feature type="compositionally biased region" description="Pro residues" evidence="1">
    <location>
        <begin position="58"/>
        <end position="72"/>
    </location>
</feature>
<gene>
    <name evidence="2" type="ORF">TL08_24895</name>
</gene>
<accession>A0AAC9HU60</accession>
<feature type="compositionally biased region" description="Low complexity" evidence="1">
    <location>
        <begin position="229"/>
        <end position="240"/>
    </location>
</feature>
<dbReference type="KEGG" id="ahm:TL08_24895"/>
<name>A0AAC9HU60_9PSEU</name>